<keyword evidence="2" id="KW-1185">Reference proteome</keyword>
<protein>
    <recommendedName>
        <fullName evidence="3">Alpha/beta hydrolase</fullName>
    </recommendedName>
</protein>
<evidence type="ECO:0000313" key="1">
    <source>
        <dbReference type="EMBL" id="GID60495.1"/>
    </source>
</evidence>
<dbReference type="InterPro" id="IPR029058">
    <property type="entry name" value="AB_hydrolase_fold"/>
</dbReference>
<sequence length="188" mass="20801">MIRLVPERVVLLLPGAGYSPQRPLLHFAGAVFASHGWTVREIHWPMRPPQRDGQNLTDWFTRLRAFTLTYVDQLLEQETASEIALVGKSMGAFAAAAAADRSLPGVWLTPILRDTVLPADLRRCRAPFLLAGSLTDPSWDSKTAHHLGHAVYETTGADHSLEFPADPPASTRVLHELTTVMNDFVSRL</sequence>
<evidence type="ECO:0008006" key="3">
    <source>
        <dbReference type="Google" id="ProtNLM"/>
    </source>
</evidence>
<dbReference type="Gene3D" id="3.40.50.1820">
    <property type="entry name" value="alpha/beta hydrolase"/>
    <property type="match status" value="1"/>
</dbReference>
<proteinExistence type="predicted"/>
<dbReference type="EMBL" id="BOMG01000109">
    <property type="protein sequence ID" value="GID60495.1"/>
    <property type="molecule type" value="Genomic_DNA"/>
</dbReference>
<comment type="caution">
    <text evidence="1">The sequence shown here is derived from an EMBL/GenBank/DDBJ whole genome shotgun (WGS) entry which is preliminary data.</text>
</comment>
<organism evidence="1 2">
    <name type="scientific">Actinoplanes couchii</name>
    <dbReference type="NCBI Taxonomy" id="403638"/>
    <lineage>
        <taxon>Bacteria</taxon>
        <taxon>Bacillati</taxon>
        <taxon>Actinomycetota</taxon>
        <taxon>Actinomycetes</taxon>
        <taxon>Micromonosporales</taxon>
        <taxon>Micromonosporaceae</taxon>
        <taxon>Actinoplanes</taxon>
    </lineage>
</organism>
<reference evidence="1 2" key="1">
    <citation type="submission" date="2021-01" db="EMBL/GenBank/DDBJ databases">
        <title>Whole genome shotgun sequence of Actinoplanes couchii NBRC 106145.</title>
        <authorList>
            <person name="Komaki H."/>
            <person name="Tamura T."/>
        </authorList>
    </citation>
    <scope>NUCLEOTIDE SEQUENCE [LARGE SCALE GENOMIC DNA]</scope>
    <source>
        <strain evidence="1 2">NBRC 106145</strain>
    </source>
</reference>
<dbReference type="SUPFAM" id="SSF53474">
    <property type="entry name" value="alpha/beta-Hydrolases"/>
    <property type="match status" value="1"/>
</dbReference>
<name>A0ABQ3XQ17_9ACTN</name>
<evidence type="ECO:0000313" key="2">
    <source>
        <dbReference type="Proteomes" id="UP000612282"/>
    </source>
</evidence>
<dbReference type="Proteomes" id="UP000612282">
    <property type="component" value="Unassembled WGS sequence"/>
</dbReference>
<gene>
    <name evidence="1" type="ORF">Aco03nite_088990</name>
</gene>
<accession>A0ABQ3XQ17</accession>